<name>A0A0M0JJC8_9EUKA</name>
<reference evidence="2" key="1">
    <citation type="journal article" date="2015" name="PLoS Genet.">
        <title>Genome Sequence and Transcriptome Analyses of Chrysochromulina tobin: Metabolic Tools for Enhanced Algal Fitness in the Prominent Order Prymnesiales (Haptophyceae).</title>
        <authorList>
            <person name="Hovde B.T."/>
            <person name="Deodato C.R."/>
            <person name="Hunsperger H.M."/>
            <person name="Ryken S.A."/>
            <person name="Yost W."/>
            <person name="Jha R.K."/>
            <person name="Patterson J."/>
            <person name="Monnat R.J. Jr."/>
            <person name="Barlow S.B."/>
            <person name="Starkenburg S.R."/>
            <person name="Cattolico R.A."/>
        </authorList>
    </citation>
    <scope>NUCLEOTIDE SEQUENCE</scope>
    <source>
        <strain evidence="2">CCMP291</strain>
    </source>
</reference>
<protein>
    <submittedName>
        <fullName evidence="1">Uncharacterized protein</fullName>
    </submittedName>
</protein>
<dbReference type="Gene3D" id="3.10.450.50">
    <property type="match status" value="1"/>
</dbReference>
<gene>
    <name evidence="1" type="ORF">Ctob_013316</name>
</gene>
<dbReference type="SUPFAM" id="SSF54427">
    <property type="entry name" value="NTF2-like"/>
    <property type="match status" value="1"/>
</dbReference>
<proteinExistence type="predicted"/>
<dbReference type="InterPro" id="IPR032710">
    <property type="entry name" value="NTF2-like_dom_sf"/>
</dbReference>
<dbReference type="EMBL" id="JWZX01002818">
    <property type="protein sequence ID" value="KOO26684.1"/>
    <property type="molecule type" value="Genomic_DNA"/>
</dbReference>
<keyword evidence="2" id="KW-1185">Reference proteome</keyword>
<dbReference type="Proteomes" id="UP000037460">
    <property type="component" value="Unassembled WGS sequence"/>
</dbReference>
<dbReference type="AlphaFoldDB" id="A0A0M0JJC8"/>
<organism evidence="1 2">
    <name type="scientific">Chrysochromulina tobinii</name>
    <dbReference type="NCBI Taxonomy" id="1460289"/>
    <lineage>
        <taxon>Eukaryota</taxon>
        <taxon>Haptista</taxon>
        <taxon>Haptophyta</taxon>
        <taxon>Prymnesiophyceae</taxon>
        <taxon>Prymnesiales</taxon>
        <taxon>Chrysochromulinaceae</taxon>
        <taxon>Chrysochromulina</taxon>
    </lineage>
</organism>
<evidence type="ECO:0000313" key="1">
    <source>
        <dbReference type="EMBL" id="KOO26684.1"/>
    </source>
</evidence>
<dbReference type="OrthoDB" id="5130at2759"/>
<evidence type="ECO:0000313" key="2">
    <source>
        <dbReference type="Proteomes" id="UP000037460"/>
    </source>
</evidence>
<comment type="caution">
    <text evidence="1">The sequence shown here is derived from an EMBL/GenBank/DDBJ whole genome shotgun (WGS) entry which is preliminary data.</text>
</comment>
<accession>A0A0M0JJC8</accession>
<sequence>MGALRVVYRGLRTNPLTDLRDKRRVVAIVGTREFVDAAVAEARVYRRRLAAANAVIVPVYTTDDSAGGAASGAGTPVGEAESRWLYAAAEPEAWRSYFNELLSSRGMALEAGGAWLGLNYKGRSFGSAKGAPRWDELLGTALQPSGDGFGEFKELATDTSAAAAEAAATAVAMGLVYAGSTSTAIAEARGLLDVQEAFYQALTRKDVVTMERLWKGAPADASVSEAIAQGARIEPWAMNSPSFPPEGMRATDRDALIMSADEAWTTAIERPSEGGTLLATQRWRRGADGEWLLCTHRYIPWSADGATAVVTLRCDGRGCVLLGREINTRDRRGAVL</sequence>